<accession>A0A369JML5</accession>
<comment type="caution">
    <text evidence="1">The sequence shown here is derived from an EMBL/GenBank/DDBJ whole genome shotgun (WGS) entry which is preliminary data.</text>
</comment>
<dbReference type="Proteomes" id="UP000076154">
    <property type="component" value="Unassembled WGS sequence"/>
</dbReference>
<gene>
    <name evidence="1" type="ORF">Hypma_009959</name>
</gene>
<name>A0A369JML5_HYPMA</name>
<organism evidence="1 2">
    <name type="scientific">Hypsizygus marmoreus</name>
    <name type="common">White beech mushroom</name>
    <name type="synonym">Agaricus marmoreus</name>
    <dbReference type="NCBI Taxonomy" id="39966"/>
    <lineage>
        <taxon>Eukaryota</taxon>
        <taxon>Fungi</taxon>
        <taxon>Dikarya</taxon>
        <taxon>Basidiomycota</taxon>
        <taxon>Agaricomycotina</taxon>
        <taxon>Agaricomycetes</taxon>
        <taxon>Agaricomycetidae</taxon>
        <taxon>Agaricales</taxon>
        <taxon>Tricholomatineae</taxon>
        <taxon>Lyophyllaceae</taxon>
        <taxon>Hypsizygus</taxon>
    </lineage>
</organism>
<evidence type="ECO:0000313" key="1">
    <source>
        <dbReference type="EMBL" id="RDB23098.1"/>
    </source>
</evidence>
<evidence type="ECO:0000313" key="2">
    <source>
        <dbReference type="Proteomes" id="UP000076154"/>
    </source>
</evidence>
<sequence>METTLALRSLHVVSIPAPSVMVSDTHPLIDQPLDLVQNASISSLPWPICIGCAEESIDPVTAPSRVHLLLPACFLRGSPRVTLSFAVVGNYGLEQQAELVHQHLFPELIIESTSSSSSPPYFCHSPDTPDFAVKKKFIPAMQVVFSASISSTTHQRLNTASWLFHM</sequence>
<keyword evidence="2" id="KW-1185">Reference proteome</keyword>
<proteinExistence type="predicted"/>
<reference evidence="1" key="1">
    <citation type="submission" date="2018-04" db="EMBL/GenBank/DDBJ databases">
        <title>Whole genome sequencing of Hypsizygus marmoreus.</title>
        <authorList>
            <person name="Choi I.-G."/>
            <person name="Min B."/>
            <person name="Kim J.-G."/>
            <person name="Kim S."/>
            <person name="Oh Y.-L."/>
            <person name="Kong W.-S."/>
            <person name="Park H."/>
            <person name="Jeong J."/>
            <person name="Song E.-S."/>
        </authorList>
    </citation>
    <scope>NUCLEOTIDE SEQUENCE [LARGE SCALE GENOMIC DNA]</scope>
    <source>
        <strain evidence="1">51987-8</strain>
    </source>
</reference>
<dbReference type="EMBL" id="LUEZ02000048">
    <property type="protein sequence ID" value="RDB23098.1"/>
    <property type="molecule type" value="Genomic_DNA"/>
</dbReference>
<protein>
    <submittedName>
        <fullName evidence="1">Uncharacterized protein</fullName>
    </submittedName>
</protein>
<dbReference type="AlphaFoldDB" id="A0A369JML5"/>
<dbReference type="InParanoid" id="A0A369JML5"/>